<name>A0A2T2XHC1_9FIRM</name>
<sequence>MSLAGVMLMSPMLPEKVKWIPCGLFVNDSEEKATIAIRNTLNAVDRGQWTILSNLMVSYQPEETPDEIDIVAIGSTAVIAIEVKHWDNRYVAKNPNVVVLVRQISSKRQRGGLKGTMLFLRRDIELFQRSIAEISCVQPGDYQHAGRRVSLNRDHRMTLAMRWQTGFN</sequence>
<evidence type="ECO:0000313" key="2">
    <source>
        <dbReference type="EMBL" id="PSR33878.1"/>
    </source>
</evidence>
<proteinExistence type="predicted"/>
<organism evidence="2 3">
    <name type="scientific">Sulfobacillus benefaciens</name>
    <dbReference type="NCBI Taxonomy" id="453960"/>
    <lineage>
        <taxon>Bacteria</taxon>
        <taxon>Bacillati</taxon>
        <taxon>Bacillota</taxon>
        <taxon>Clostridia</taxon>
        <taxon>Eubacteriales</taxon>
        <taxon>Clostridiales Family XVII. Incertae Sedis</taxon>
        <taxon>Sulfobacillus</taxon>
    </lineage>
</organism>
<reference evidence="2 3" key="1">
    <citation type="journal article" date="2014" name="BMC Genomics">
        <title>Comparison of environmental and isolate Sulfobacillus genomes reveals diverse carbon, sulfur, nitrogen, and hydrogen metabolisms.</title>
        <authorList>
            <person name="Justice N.B."/>
            <person name="Norman A."/>
            <person name="Brown C.T."/>
            <person name="Singh A."/>
            <person name="Thomas B.C."/>
            <person name="Banfield J.F."/>
        </authorList>
    </citation>
    <scope>NUCLEOTIDE SEQUENCE [LARGE SCALE GENOMIC DNA]</scope>
    <source>
        <strain evidence="2">AMDSBA4</strain>
    </source>
</reference>
<dbReference type="Proteomes" id="UP000242972">
    <property type="component" value="Unassembled WGS sequence"/>
</dbReference>
<accession>A0A2T2XHC1</accession>
<dbReference type="InterPro" id="IPR011528">
    <property type="entry name" value="NERD"/>
</dbReference>
<evidence type="ECO:0000259" key="1">
    <source>
        <dbReference type="Pfam" id="PF08378"/>
    </source>
</evidence>
<dbReference type="AlphaFoldDB" id="A0A2T2XHC1"/>
<dbReference type="Pfam" id="PF08378">
    <property type="entry name" value="NERD"/>
    <property type="match status" value="1"/>
</dbReference>
<dbReference type="EMBL" id="PXYW01000015">
    <property type="protein sequence ID" value="PSR33878.1"/>
    <property type="molecule type" value="Genomic_DNA"/>
</dbReference>
<gene>
    <name evidence="2" type="ORF">C7B46_07755</name>
</gene>
<feature type="domain" description="NERD" evidence="1">
    <location>
        <begin position="37"/>
        <end position="94"/>
    </location>
</feature>
<protein>
    <recommendedName>
        <fullName evidence="1">NERD domain-containing protein</fullName>
    </recommendedName>
</protein>
<comment type="caution">
    <text evidence="2">The sequence shown here is derived from an EMBL/GenBank/DDBJ whole genome shotgun (WGS) entry which is preliminary data.</text>
</comment>
<evidence type="ECO:0000313" key="3">
    <source>
        <dbReference type="Proteomes" id="UP000242972"/>
    </source>
</evidence>